<comment type="caution">
    <text evidence="2">The sequence shown here is derived from an EMBL/GenBank/DDBJ whole genome shotgun (WGS) entry which is preliminary data.</text>
</comment>
<keyword evidence="1" id="KW-0812">Transmembrane</keyword>
<keyword evidence="1" id="KW-0472">Membrane</keyword>
<gene>
    <name evidence="2" type="ORF">Ctob_011691</name>
</gene>
<evidence type="ECO:0000256" key="1">
    <source>
        <dbReference type="SAM" id="Phobius"/>
    </source>
</evidence>
<organism evidence="2 3">
    <name type="scientific">Chrysochromulina tobinii</name>
    <dbReference type="NCBI Taxonomy" id="1460289"/>
    <lineage>
        <taxon>Eukaryota</taxon>
        <taxon>Haptista</taxon>
        <taxon>Haptophyta</taxon>
        <taxon>Prymnesiophyceae</taxon>
        <taxon>Prymnesiales</taxon>
        <taxon>Chrysochromulinaceae</taxon>
        <taxon>Chrysochromulina</taxon>
    </lineage>
</organism>
<reference evidence="3" key="1">
    <citation type="journal article" date="2015" name="PLoS Genet.">
        <title>Genome Sequence and Transcriptome Analyses of Chrysochromulina tobin: Metabolic Tools for Enhanced Algal Fitness in the Prominent Order Prymnesiales (Haptophyceae).</title>
        <authorList>
            <person name="Hovde B.T."/>
            <person name="Deodato C.R."/>
            <person name="Hunsperger H.M."/>
            <person name="Ryken S.A."/>
            <person name="Yost W."/>
            <person name="Jha R.K."/>
            <person name="Patterson J."/>
            <person name="Monnat R.J. Jr."/>
            <person name="Barlow S.B."/>
            <person name="Starkenburg S.R."/>
            <person name="Cattolico R.A."/>
        </authorList>
    </citation>
    <scope>NUCLEOTIDE SEQUENCE</scope>
    <source>
        <strain evidence="3">CCMP291</strain>
    </source>
</reference>
<accession>A0A0M0JHI5</accession>
<sequence>MAALFSLSAAFVVPSSLMRIPAARSLAPTMKTNIPRIELPSAVDSILKEQDLNNPNILDDDAYNTYSAAAIGGTLLVFLLPIFNFAGFFPDFILSALIGGGAAAYCSLRKDIIGEYANKAGGYVMMGIDKGVEAAPGVKAKIEDLIKQLKN</sequence>
<proteinExistence type="predicted"/>
<protein>
    <submittedName>
        <fullName evidence="2">Uncharacterized protein</fullName>
    </submittedName>
</protein>
<dbReference type="Proteomes" id="UP000037460">
    <property type="component" value="Unassembled WGS sequence"/>
</dbReference>
<keyword evidence="3" id="KW-1185">Reference proteome</keyword>
<dbReference type="EMBL" id="JWZX01002927">
    <property type="protein sequence ID" value="KOO25807.1"/>
    <property type="molecule type" value="Genomic_DNA"/>
</dbReference>
<dbReference type="AlphaFoldDB" id="A0A0M0JHI5"/>
<feature type="transmembrane region" description="Helical" evidence="1">
    <location>
        <begin position="66"/>
        <end position="89"/>
    </location>
</feature>
<name>A0A0M0JHI5_9EUKA</name>
<dbReference type="OrthoDB" id="10582119at2759"/>
<keyword evidence="1" id="KW-1133">Transmembrane helix</keyword>
<evidence type="ECO:0000313" key="3">
    <source>
        <dbReference type="Proteomes" id="UP000037460"/>
    </source>
</evidence>
<evidence type="ECO:0000313" key="2">
    <source>
        <dbReference type="EMBL" id="KOO25807.1"/>
    </source>
</evidence>